<comment type="similarity">
    <text evidence="2">Belongs to the virb1 family.</text>
</comment>
<feature type="domain" description="Transglycosylase SLT" evidence="5">
    <location>
        <begin position="171"/>
        <end position="265"/>
    </location>
</feature>
<feature type="compositionally biased region" description="Low complexity" evidence="3">
    <location>
        <begin position="94"/>
        <end position="111"/>
    </location>
</feature>
<gene>
    <name evidence="6" type="ORF">EK403_06040</name>
</gene>
<evidence type="ECO:0000259" key="5">
    <source>
        <dbReference type="Pfam" id="PF01464"/>
    </source>
</evidence>
<keyword evidence="4" id="KW-0732">Signal</keyword>
<comment type="similarity">
    <text evidence="1">Belongs to the transglycosylase Slt family.</text>
</comment>
<feature type="compositionally biased region" description="Low complexity" evidence="3">
    <location>
        <begin position="73"/>
        <end position="86"/>
    </location>
</feature>
<dbReference type="OrthoDB" id="9788661at2"/>
<proteinExistence type="inferred from homology"/>
<dbReference type="Proteomes" id="UP000289708">
    <property type="component" value="Unassembled WGS sequence"/>
</dbReference>
<protein>
    <recommendedName>
        <fullName evidence="5">Transglycosylase SLT domain-containing protein</fullName>
    </recommendedName>
</protein>
<evidence type="ECO:0000256" key="2">
    <source>
        <dbReference type="ARBA" id="ARBA00009387"/>
    </source>
</evidence>
<comment type="caution">
    <text evidence="6">The sequence shown here is derived from an EMBL/GenBank/DDBJ whole genome shotgun (WGS) entry which is preliminary data.</text>
</comment>
<accession>A0A4Q0MKR8</accession>
<dbReference type="InterPro" id="IPR023346">
    <property type="entry name" value="Lysozyme-like_dom_sf"/>
</dbReference>
<organism evidence="6 7">
    <name type="scientific">Hansschlegelia zhihuaiae</name>
    <dbReference type="NCBI Taxonomy" id="405005"/>
    <lineage>
        <taxon>Bacteria</taxon>
        <taxon>Pseudomonadati</taxon>
        <taxon>Pseudomonadota</taxon>
        <taxon>Alphaproteobacteria</taxon>
        <taxon>Hyphomicrobiales</taxon>
        <taxon>Methylopilaceae</taxon>
        <taxon>Hansschlegelia</taxon>
    </lineage>
</organism>
<dbReference type="EMBL" id="RYFI01000004">
    <property type="protein sequence ID" value="RXF74377.1"/>
    <property type="molecule type" value="Genomic_DNA"/>
</dbReference>
<dbReference type="PANTHER" id="PTHR37423">
    <property type="entry name" value="SOLUBLE LYTIC MUREIN TRANSGLYCOSYLASE-RELATED"/>
    <property type="match status" value="1"/>
</dbReference>
<dbReference type="SUPFAM" id="SSF53955">
    <property type="entry name" value="Lysozyme-like"/>
    <property type="match status" value="1"/>
</dbReference>
<dbReference type="PANTHER" id="PTHR37423:SF2">
    <property type="entry name" value="MEMBRANE-BOUND LYTIC MUREIN TRANSGLYCOSYLASE C"/>
    <property type="match status" value="1"/>
</dbReference>
<name>A0A4Q0MKR8_9HYPH</name>
<feature type="chain" id="PRO_5020249864" description="Transglycosylase SLT domain-containing protein" evidence="4">
    <location>
        <begin position="21"/>
        <end position="297"/>
    </location>
</feature>
<dbReference type="Pfam" id="PF01464">
    <property type="entry name" value="SLT"/>
    <property type="match status" value="1"/>
</dbReference>
<feature type="region of interest" description="Disordered" evidence="3">
    <location>
        <begin position="17"/>
        <end position="135"/>
    </location>
</feature>
<keyword evidence="7" id="KW-1185">Reference proteome</keyword>
<reference evidence="6 7" key="1">
    <citation type="submission" date="2018-12" db="EMBL/GenBank/DDBJ databases">
        <title>bacterium Hansschlegelia zhihuaiae S113.</title>
        <authorList>
            <person name="He J."/>
        </authorList>
    </citation>
    <scope>NUCLEOTIDE SEQUENCE [LARGE SCALE GENOMIC DNA]</scope>
    <source>
        <strain evidence="6 7">S 113</strain>
    </source>
</reference>
<dbReference type="Gene3D" id="1.10.530.10">
    <property type="match status" value="1"/>
</dbReference>
<evidence type="ECO:0000256" key="1">
    <source>
        <dbReference type="ARBA" id="ARBA00007734"/>
    </source>
</evidence>
<sequence length="297" mass="30793">MRKTTIVVALLAATVASAQAQPNSANPTRGSSHLNKTQQSASMTAPRGAKSERSVNARAATAVPQPAGKPFGARPAAAPAAAQPAQRAPPIPSPRQATRGTRSGRTTLRTAVRSAQAKRVRSETRRMASARRLTARTSTVALTREVPSPQIERPAGDLAAAAPTGSIQGMVTAAAQRAGVSPALGHAVVKVESMYQPRATGKGGYIGLMQLSYQTARGMGFRGSRQALYEPSANLQYGMRYLAEAVRKAGGNTCAAVSKYQGGHAVRGVTAAGAVYCAKVRRFMAQGGSSNETLASR</sequence>
<dbReference type="AlphaFoldDB" id="A0A4Q0MKR8"/>
<evidence type="ECO:0000313" key="6">
    <source>
        <dbReference type="EMBL" id="RXF74377.1"/>
    </source>
</evidence>
<dbReference type="InterPro" id="IPR008258">
    <property type="entry name" value="Transglycosylase_SLT_dom_1"/>
</dbReference>
<feature type="compositionally biased region" description="Polar residues" evidence="3">
    <location>
        <begin position="22"/>
        <end position="43"/>
    </location>
</feature>
<evidence type="ECO:0000256" key="3">
    <source>
        <dbReference type="SAM" id="MobiDB-lite"/>
    </source>
</evidence>
<evidence type="ECO:0000313" key="7">
    <source>
        <dbReference type="Proteomes" id="UP000289708"/>
    </source>
</evidence>
<evidence type="ECO:0000256" key="4">
    <source>
        <dbReference type="SAM" id="SignalP"/>
    </source>
</evidence>
<feature type="signal peptide" evidence="4">
    <location>
        <begin position="1"/>
        <end position="20"/>
    </location>
</feature>